<protein>
    <submittedName>
        <fullName evidence="2">Uncharacterized protein</fullName>
    </submittedName>
</protein>
<evidence type="ECO:0000256" key="1">
    <source>
        <dbReference type="SAM" id="MobiDB-lite"/>
    </source>
</evidence>
<keyword evidence="3" id="KW-1185">Reference proteome</keyword>
<comment type="caution">
    <text evidence="2">The sequence shown here is derived from an EMBL/GenBank/DDBJ whole genome shotgun (WGS) entry which is preliminary data.</text>
</comment>
<dbReference type="EMBL" id="JBEUSY010000468">
    <property type="protein sequence ID" value="KAL1230750.1"/>
    <property type="molecule type" value="Genomic_DNA"/>
</dbReference>
<feature type="region of interest" description="Disordered" evidence="1">
    <location>
        <begin position="15"/>
        <end position="67"/>
    </location>
</feature>
<name>A0ABR3K9J9_TRISP</name>
<dbReference type="Proteomes" id="UP001558632">
    <property type="component" value="Unassembled WGS sequence"/>
</dbReference>
<evidence type="ECO:0000313" key="3">
    <source>
        <dbReference type="Proteomes" id="UP001558632"/>
    </source>
</evidence>
<organism evidence="2 3">
    <name type="scientific">Trichinella spiralis</name>
    <name type="common">Trichina worm</name>
    <dbReference type="NCBI Taxonomy" id="6334"/>
    <lineage>
        <taxon>Eukaryota</taxon>
        <taxon>Metazoa</taxon>
        <taxon>Ecdysozoa</taxon>
        <taxon>Nematoda</taxon>
        <taxon>Enoplea</taxon>
        <taxon>Dorylaimia</taxon>
        <taxon>Trichinellida</taxon>
        <taxon>Trichinellidae</taxon>
        <taxon>Trichinella</taxon>
    </lineage>
</organism>
<proteinExistence type="predicted"/>
<gene>
    <name evidence="2" type="ORF">TSPI_05489</name>
</gene>
<feature type="compositionally biased region" description="Polar residues" evidence="1">
    <location>
        <begin position="26"/>
        <end position="36"/>
    </location>
</feature>
<evidence type="ECO:0000313" key="2">
    <source>
        <dbReference type="EMBL" id="KAL1230750.1"/>
    </source>
</evidence>
<sequence length="67" mass="7772">MRIISISSSWSKLLTDRPPAVDGKRSTSLHVNIQSTKWRKRPRTDSPQAWRLTMHTTYAPPQTRDKP</sequence>
<reference evidence="2 3" key="1">
    <citation type="submission" date="2024-07" db="EMBL/GenBank/DDBJ databases">
        <title>Enhanced genomic and transcriptomic resources for Trichinella pseudospiralis and T. spiralis underpin the discovery of pronounced molecular differences between stages and species.</title>
        <authorList>
            <person name="Pasi K.K."/>
            <person name="La Rosa G."/>
            <person name="Gomez-Morales M.A."/>
            <person name="Tosini F."/>
            <person name="Sumanam S."/>
            <person name="Young N.D."/>
            <person name="Chang B.C."/>
            <person name="Robin G.B."/>
        </authorList>
    </citation>
    <scope>NUCLEOTIDE SEQUENCE [LARGE SCALE GENOMIC DNA]</scope>
    <source>
        <strain evidence="2">ISS534</strain>
    </source>
</reference>
<accession>A0ABR3K9J9</accession>